<comment type="caution">
    <text evidence="1">The sequence shown here is derived from an EMBL/GenBank/DDBJ whole genome shotgun (WGS) entry which is preliminary data.</text>
</comment>
<accession>A0A927RFM1</accession>
<evidence type="ECO:0000313" key="2">
    <source>
        <dbReference type="Proteomes" id="UP000658225"/>
    </source>
</evidence>
<dbReference type="EMBL" id="JADBEL010000015">
    <property type="protein sequence ID" value="MBE1555647.1"/>
    <property type="molecule type" value="Genomic_DNA"/>
</dbReference>
<protein>
    <submittedName>
        <fullName evidence="1">Uncharacterized protein</fullName>
    </submittedName>
</protein>
<evidence type="ECO:0000313" key="1">
    <source>
        <dbReference type="EMBL" id="MBE1555647.1"/>
    </source>
</evidence>
<name>A0A927RFM1_9BACL</name>
<reference evidence="1" key="1">
    <citation type="submission" date="2020-10" db="EMBL/GenBank/DDBJ databases">
        <title>Genomic Encyclopedia of Type Strains, Phase IV (KMG-IV): sequencing the most valuable type-strain genomes for metagenomic binning, comparative biology and taxonomic classification.</title>
        <authorList>
            <person name="Goeker M."/>
        </authorList>
    </citation>
    <scope>NUCLEOTIDE SEQUENCE</scope>
    <source>
        <strain evidence="1">DSM 13886</strain>
    </source>
</reference>
<dbReference type="AlphaFoldDB" id="A0A927RFM1"/>
<gene>
    <name evidence="1" type="ORF">H4683_002767</name>
</gene>
<sequence>MGAGTLRLKIEDLRHMAIGMRKLRKDGGA</sequence>
<dbReference type="Proteomes" id="UP000658225">
    <property type="component" value="Unassembled WGS sequence"/>
</dbReference>
<keyword evidence="2" id="KW-1185">Reference proteome</keyword>
<organism evidence="1 2">
    <name type="scientific">Sporosarcina limicola</name>
    <dbReference type="NCBI Taxonomy" id="34101"/>
    <lineage>
        <taxon>Bacteria</taxon>
        <taxon>Bacillati</taxon>
        <taxon>Bacillota</taxon>
        <taxon>Bacilli</taxon>
        <taxon>Bacillales</taxon>
        <taxon>Caryophanaceae</taxon>
        <taxon>Sporosarcina</taxon>
    </lineage>
</organism>
<proteinExistence type="predicted"/>